<evidence type="ECO:0000259" key="6">
    <source>
        <dbReference type="Pfam" id="PF01557"/>
    </source>
</evidence>
<keyword evidence="4" id="KW-0460">Magnesium</keyword>
<comment type="pathway">
    <text evidence="4">Amino-acid degradation; L-phenylalanine degradation; acetoacetate and fumarate from L-phenylalanine: step 6/6.</text>
</comment>
<evidence type="ECO:0000256" key="5">
    <source>
        <dbReference type="SAM" id="MobiDB-lite"/>
    </source>
</evidence>
<dbReference type="Gene3D" id="3.90.850.10">
    <property type="entry name" value="Fumarylacetoacetase-like, C-terminal domain"/>
    <property type="match status" value="1"/>
</dbReference>
<proteinExistence type="inferred from homology"/>
<gene>
    <name evidence="7" type="ORF">OKIOD_LOCUS3627</name>
</gene>
<dbReference type="EMBL" id="OU015568">
    <property type="protein sequence ID" value="CAG5089057.1"/>
    <property type="molecule type" value="Genomic_DNA"/>
</dbReference>
<feature type="region of interest" description="Disordered" evidence="5">
    <location>
        <begin position="281"/>
        <end position="313"/>
    </location>
</feature>
<name>A0ABN7S300_OIKDI</name>
<evidence type="ECO:0000313" key="7">
    <source>
        <dbReference type="EMBL" id="CAG5089057.1"/>
    </source>
</evidence>
<evidence type="ECO:0000256" key="1">
    <source>
        <dbReference type="ARBA" id="ARBA00000353"/>
    </source>
</evidence>
<feature type="region of interest" description="Disordered" evidence="5">
    <location>
        <begin position="22"/>
        <end position="41"/>
    </location>
</feature>
<comment type="catalytic activity">
    <reaction evidence="1 4">
        <text>4-fumarylacetoacetate + H2O = acetoacetate + fumarate + H(+)</text>
        <dbReference type="Rhea" id="RHEA:10244"/>
        <dbReference type="ChEBI" id="CHEBI:13705"/>
        <dbReference type="ChEBI" id="CHEBI:15377"/>
        <dbReference type="ChEBI" id="CHEBI:15378"/>
        <dbReference type="ChEBI" id="CHEBI:18034"/>
        <dbReference type="ChEBI" id="CHEBI:29806"/>
        <dbReference type="EC" id="3.7.1.2"/>
    </reaction>
</comment>
<dbReference type="SUPFAM" id="SSF56529">
    <property type="entry name" value="FAH"/>
    <property type="match status" value="1"/>
</dbReference>
<accession>A0ABN7S300</accession>
<evidence type="ECO:0000256" key="3">
    <source>
        <dbReference type="ARBA" id="ARBA00014741"/>
    </source>
</evidence>
<keyword evidence="4" id="KW-0378">Hydrolase</keyword>
<dbReference type="InterPro" id="IPR036663">
    <property type="entry name" value="Fumarylacetoacetase_C_sf"/>
</dbReference>
<dbReference type="InterPro" id="IPR005959">
    <property type="entry name" value="Fumarylacetoacetase"/>
</dbReference>
<organism evidence="7 8">
    <name type="scientific">Oikopleura dioica</name>
    <name type="common">Tunicate</name>
    <dbReference type="NCBI Taxonomy" id="34765"/>
    <lineage>
        <taxon>Eukaryota</taxon>
        <taxon>Metazoa</taxon>
        <taxon>Chordata</taxon>
        <taxon>Tunicata</taxon>
        <taxon>Appendicularia</taxon>
        <taxon>Copelata</taxon>
        <taxon>Oikopleuridae</taxon>
        <taxon>Oikopleura</taxon>
    </lineage>
</organism>
<comment type="similarity">
    <text evidence="2 4">Belongs to the FAH family.</text>
</comment>
<dbReference type="InterPro" id="IPR011234">
    <property type="entry name" value="Fumarylacetoacetase-like_C"/>
</dbReference>
<keyword evidence="4" id="KW-0828">Tyrosine catabolism</keyword>
<comment type="cofactor">
    <cofactor evidence="4">
        <name>Mg(2+)</name>
        <dbReference type="ChEBI" id="CHEBI:18420"/>
    </cofactor>
    <cofactor evidence="4">
        <name>Ca(2+)</name>
        <dbReference type="ChEBI" id="CHEBI:29108"/>
    </cofactor>
</comment>
<keyword evidence="8" id="KW-1185">Reference proteome</keyword>
<dbReference type="Proteomes" id="UP001158576">
    <property type="component" value="Chromosome PAR"/>
</dbReference>
<dbReference type="PANTHER" id="PTHR43069:SF2">
    <property type="entry name" value="FUMARYLACETOACETASE"/>
    <property type="match status" value="1"/>
</dbReference>
<feature type="domain" description="Fumarylacetoacetase-like C-terminal" evidence="6">
    <location>
        <begin position="4"/>
        <end position="229"/>
    </location>
</feature>
<dbReference type="PANTHER" id="PTHR43069">
    <property type="entry name" value="FUMARYLACETOACETASE"/>
    <property type="match status" value="1"/>
</dbReference>
<evidence type="ECO:0000256" key="2">
    <source>
        <dbReference type="ARBA" id="ARBA00010211"/>
    </source>
</evidence>
<protein>
    <recommendedName>
        <fullName evidence="3 4">Fumarylacetoacetase</fullName>
        <ecNumber evidence="4">3.7.1.2</ecNumber>
    </recommendedName>
    <alternativeName>
        <fullName evidence="4">Fumarylacetoacetate hydrolase</fullName>
    </alternativeName>
</protein>
<keyword evidence="4" id="KW-0106">Calcium</keyword>
<feature type="compositionally biased region" description="Polar residues" evidence="5">
    <location>
        <begin position="281"/>
        <end position="291"/>
    </location>
</feature>
<keyword evidence="4" id="KW-0479">Metal-binding</keyword>
<evidence type="ECO:0000313" key="8">
    <source>
        <dbReference type="Proteomes" id="UP001158576"/>
    </source>
</evidence>
<dbReference type="EC" id="3.7.1.2" evidence="4"/>
<reference evidence="7 8" key="1">
    <citation type="submission" date="2021-04" db="EMBL/GenBank/DDBJ databases">
        <authorList>
            <person name="Bliznina A."/>
        </authorList>
    </citation>
    <scope>NUCLEOTIDE SEQUENCE [LARGE SCALE GENOMIC DNA]</scope>
</reference>
<dbReference type="Pfam" id="PF01557">
    <property type="entry name" value="FAA_hydrolase"/>
    <property type="match status" value="1"/>
</dbReference>
<keyword evidence="4" id="KW-0585">Phenylalanine catabolism</keyword>
<evidence type="ECO:0000256" key="4">
    <source>
        <dbReference type="RuleBase" id="RU366008"/>
    </source>
</evidence>
<sequence length="313" mass="35065">MPNWTHLPVGYHGRASSVVVSGTPLHRPKGQRKPEDGPPTYGPCRLMDFELETAFFVGKGNDLGDSINVNETADHIFGMVLMNDWSARDIQKWEYVPLGPFLGKNFGTTISPWIVTMEAMEQFIVPNMEMKNPILDYLTMNKDYNFDLNLAVSIKGENQSEYNQVGTSNFKYMYWTVAQQLAHHTVNGCNSQPGDLYGSGTISGPEQGEYGSMLELSWKGTRTVKVGDEERKFIKGTVQDSHEEILPIKCFMSGTYRAESNAYKSPDDGYIPPRVQAYSYTPAQSAESGTNIDDGYVAPRNDSQTEGYLQEKF</sequence>